<proteinExistence type="predicted"/>
<evidence type="ECO:0000313" key="5">
    <source>
        <dbReference type="Proteomes" id="UP000193144"/>
    </source>
</evidence>
<gene>
    <name evidence="4" type="ORF">BCR34DRAFT_483770</name>
</gene>
<dbReference type="OrthoDB" id="416786at2759"/>
<evidence type="ECO:0000256" key="2">
    <source>
        <dbReference type="ARBA" id="ARBA00022553"/>
    </source>
</evidence>
<evidence type="ECO:0000313" key="4">
    <source>
        <dbReference type="EMBL" id="ORY11755.1"/>
    </source>
</evidence>
<dbReference type="GO" id="GO:0031177">
    <property type="term" value="F:phosphopantetheine binding"/>
    <property type="evidence" value="ECO:0007669"/>
    <property type="project" value="TreeGrafter"/>
</dbReference>
<keyword evidence="1" id="KW-0596">Phosphopantetheine</keyword>
<keyword evidence="5" id="KW-1185">Reference proteome</keyword>
<dbReference type="STRING" id="1231657.A0A1Y1ZPK9"/>
<dbReference type="EMBL" id="MCFA01000058">
    <property type="protein sequence ID" value="ORY11755.1"/>
    <property type="molecule type" value="Genomic_DNA"/>
</dbReference>
<dbReference type="InterPro" id="IPR042099">
    <property type="entry name" value="ANL_N_sf"/>
</dbReference>
<feature type="non-terminal residue" evidence="4">
    <location>
        <position position="1"/>
    </location>
</feature>
<dbReference type="PANTHER" id="PTHR45527">
    <property type="entry name" value="NONRIBOSOMAL PEPTIDE SYNTHETASE"/>
    <property type="match status" value="1"/>
</dbReference>
<sequence>CHVRLLVKVLRSGVHTFLEYRNALVSTDQARNIAGTFDKILTQILTSSATLVGDVDFMSQRNKLQLEKWNDKPLLHVKRTIHELIRETAQKYPAREAICAWDGSLSYADLMEASYRLASFLIEERVGPEVVVPLCFDKSKWYPVAMLAVLFAGGAFLPLDPSNPRQRIEHLVKFTNARIVLCSRNHNGLLAGVADKVLAVDAPSVESLDCSTQYPGSRAESQNAAYIIPTSGTTGQPKLTLIEHGNFCTGARGHVPAMLMDVSDPVRVLQFAAHSFDASLVEILTPLMIGGTVCIPDEQARLNDVMRVINVTQVNWTSLTPTFVRFLEPSMVPTLATIVLMGEAMSRSDMETWSQINLVNGYGPSETSVAAVACKKTGNDDPKNIGYPISSRAWVVSPEDYNRRKYREMS</sequence>
<dbReference type="Gene3D" id="3.40.50.12780">
    <property type="entry name" value="N-terminal domain of ligase-like"/>
    <property type="match status" value="1"/>
</dbReference>
<comment type="caution">
    <text evidence="4">The sequence shown here is derived from an EMBL/GenBank/DDBJ whole genome shotgun (WGS) entry which is preliminary data.</text>
</comment>
<dbReference type="Proteomes" id="UP000193144">
    <property type="component" value="Unassembled WGS sequence"/>
</dbReference>
<dbReference type="PROSITE" id="PS00455">
    <property type="entry name" value="AMP_BINDING"/>
    <property type="match status" value="1"/>
</dbReference>
<dbReference type="Pfam" id="PF00501">
    <property type="entry name" value="AMP-binding"/>
    <property type="match status" value="1"/>
</dbReference>
<dbReference type="InterPro" id="IPR000873">
    <property type="entry name" value="AMP-dep_synth/lig_dom"/>
</dbReference>
<dbReference type="PANTHER" id="PTHR45527:SF12">
    <property type="entry name" value="NONRIBOSOMAL PEPTIDE SYNTHETASE IVOA"/>
    <property type="match status" value="1"/>
</dbReference>
<dbReference type="GO" id="GO:0044550">
    <property type="term" value="P:secondary metabolite biosynthetic process"/>
    <property type="evidence" value="ECO:0007669"/>
    <property type="project" value="TreeGrafter"/>
</dbReference>
<accession>A0A1Y1ZPK9</accession>
<evidence type="ECO:0000256" key="1">
    <source>
        <dbReference type="ARBA" id="ARBA00022450"/>
    </source>
</evidence>
<keyword evidence="2" id="KW-0597">Phosphoprotein</keyword>
<name>A0A1Y1ZPK9_9PLEO</name>
<dbReference type="GO" id="GO:0005737">
    <property type="term" value="C:cytoplasm"/>
    <property type="evidence" value="ECO:0007669"/>
    <property type="project" value="TreeGrafter"/>
</dbReference>
<dbReference type="InterPro" id="IPR020845">
    <property type="entry name" value="AMP-binding_CS"/>
</dbReference>
<dbReference type="AlphaFoldDB" id="A0A1Y1ZPK9"/>
<organism evidence="4 5">
    <name type="scientific">Clohesyomyces aquaticus</name>
    <dbReference type="NCBI Taxonomy" id="1231657"/>
    <lineage>
        <taxon>Eukaryota</taxon>
        <taxon>Fungi</taxon>
        <taxon>Dikarya</taxon>
        <taxon>Ascomycota</taxon>
        <taxon>Pezizomycotina</taxon>
        <taxon>Dothideomycetes</taxon>
        <taxon>Pleosporomycetidae</taxon>
        <taxon>Pleosporales</taxon>
        <taxon>Lindgomycetaceae</taxon>
        <taxon>Clohesyomyces</taxon>
    </lineage>
</organism>
<dbReference type="GO" id="GO:0043041">
    <property type="term" value="P:amino acid activation for nonribosomal peptide biosynthetic process"/>
    <property type="evidence" value="ECO:0007669"/>
    <property type="project" value="TreeGrafter"/>
</dbReference>
<dbReference type="SUPFAM" id="SSF56801">
    <property type="entry name" value="Acetyl-CoA synthetase-like"/>
    <property type="match status" value="1"/>
</dbReference>
<feature type="domain" description="AMP-dependent synthetase/ligase" evidence="3">
    <location>
        <begin position="86"/>
        <end position="397"/>
    </location>
</feature>
<protein>
    <recommendedName>
        <fullName evidence="3">AMP-dependent synthetase/ligase domain-containing protein</fullName>
    </recommendedName>
</protein>
<reference evidence="4 5" key="1">
    <citation type="submission" date="2016-07" db="EMBL/GenBank/DDBJ databases">
        <title>Pervasive Adenine N6-methylation of Active Genes in Fungi.</title>
        <authorList>
            <consortium name="DOE Joint Genome Institute"/>
            <person name="Mondo S.J."/>
            <person name="Dannebaum R.O."/>
            <person name="Kuo R.C."/>
            <person name="Labutti K."/>
            <person name="Haridas S."/>
            <person name="Kuo A."/>
            <person name="Salamov A."/>
            <person name="Ahrendt S.R."/>
            <person name="Lipzen A."/>
            <person name="Sullivan W."/>
            <person name="Andreopoulos W.B."/>
            <person name="Clum A."/>
            <person name="Lindquist E."/>
            <person name="Daum C."/>
            <person name="Ramamoorthy G.K."/>
            <person name="Gryganskyi A."/>
            <person name="Culley D."/>
            <person name="Magnuson J.K."/>
            <person name="James T.Y."/>
            <person name="O'Malley M.A."/>
            <person name="Stajich J.E."/>
            <person name="Spatafora J.W."/>
            <person name="Visel A."/>
            <person name="Grigoriev I.V."/>
        </authorList>
    </citation>
    <scope>NUCLEOTIDE SEQUENCE [LARGE SCALE GENOMIC DNA]</scope>
    <source>
        <strain evidence="4 5">CBS 115471</strain>
    </source>
</reference>
<evidence type="ECO:0000259" key="3">
    <source>
        <dbReference type="Pfam" id="PF00501"/>
    </source>
</evidence>